<sequence length="224" mass="24073">RGVPIIAFTGNLDSRLAHMSDCVIDTGVEKEACGLGLAPTASTTATLAVGDALAVVLLELKDFSEKDFRRNHPSGSLGERLKIQVREVMITGSKIPVVTTGTLVRDAIREMDSKGLGAVLVVDDSGGLKGIFTDGDVRRTFIRWGLDGLARDGLEAQSIGEMRIDEIMTQQPKFISPDVLAADALAIMEEHLITVLPVIELDGRLCGIVHLHDLLGKGEFKFLV</sequence>
<gene>
    <name evidence="3" type="ORF">ENJ63_02285</name>
</gene>
<evidence type="ECO:0000313" key="3">
    <source>
        <dbReference type="EMBL" id="HFC46691.1"/>
    </source>
</evidence>
<dbReference type="EMBL" id="DRND01000190">
    <property type="protein sequence ID" value="HFC46691.1"/>
    <property type="molecule type" value="Genomic_DNA"/>
</dbReference>
<dbReference type="SUPFAM" id="SSF53697">
    <property type="entry name" value="SIS domain"/>
    <property type="match status" value="1"/>
</dbReference>
<dbReference type="InterPro" id="IPR001347">
    <property type="entry name" value="SIS_dom"/>
</dbReference>
<evidence type="ECO:0000259" key="2">
    <source>
        <dbReference type="PROSITE" id="PS51371"/>
    </source>
</evidence>
<dbReference type="Gene3D" id="3.10.580.10">
    <property type="entry name" value="CBS-domain"/>
    <property type="match status" value="1"/>
</dbReference>
<evidence type="ECO:0000256" key="1">
    <source>
        <dbReference type="PROSITE-ProRule" id="PRU00703"/>
    </source>
</evidence>
<dbReference type="GO" id="GO:1901135">
    <property type="term" value="P:carbohydrate derivative metabolic process"/>
    <property type="evidence" value="ECO:0007669"/>
    <property type="project" value="InterPro"/>
</dbReference>
<feature type="domain" description="CBS" evidence="2">
    <location>
        <begin position="89"/>
        <end position="151"/>
    </location>
</feature>
<comment type="caution">
    <text evidence="3">The sequence shown here is derived from an EMBL/GenBank/DDBJ whole genome shotgun (WGS) entry which is preliminary data.</text>
</comment>
<protein>
    <submittedName>
        <fullName evidence="3">CBS domain-containing protein</fullName>
    </submittedName>
</protein>
<organism evidence="3">
    <name type="scientific">Dissulfuribacter thermophilus</name>
    <dbReference type="NCBI Taxonomy" id="1156395"/>
    <lineage>
        <taxon>Bacteria</taxon>
        <taxon>Pseudomonadati</taxon>
        <taxon>Thermodesulfobacteriota</taxon>
        <taxon>Dissulfuribacteria</taxon>
        <taxon>Dissulfuribacterales</taxon>
        <taxon>Dissulfuribacteraceae</taxon>
        <taxon>Dissulfuribacter</taxon>
    </lineage>
</organism>
<dbReference type="InterPro" id="IPR000644">
    <property type="entry name" value="CBS_dom"/>
</dbReference>
<dbReference type="PROSITE" id="PS51371">
    <property type="entry name" value="CBS"/>
    <property type="match status" value="2"/>
</dbReference>
<feature type="non-terminal residue" evidence="3">
    <location>
        <position position="1"/>
    </location>
</feature>
<dbReference type="Pfam" id="PF00571">
    <property type="entry name" value="CBS"/>
    <property type="match status" value="2"/>
</dbReference>
<dbReference type="InterPro" id="IPR050986">
    <property type="entry name" value="GutQ/KpsF_isomerases"/>
</dbReference>
<proteinExistence type="predicted"/>
<dbReference type="Pfam" id="PF01380">
    <property type="entry name" value="SIS"/>
    <property type="match status" value="1"/>
</dbReference>
<dbReference type="PANTHER" id="PTHR42745">
    <property type="match status" value="1"/>
</dbReference>
<dbReference type="Proteomes" id="UP000885797">
    <property type="component" value="Unassembled WGS sequence"/>
</dbReference>
<dbReference type="CDD" id="cd04604">
    <property type="entry name" value="CBS_pair_SIS_assoc"/>
    <property type="match status" value="1"/>
</dbReference>
<dbReference type="Gene3D" id="3.40.50.10490">
    <property type="entry name" value="Glucose-6-phosphate isomerase like protein, domain 1"/>
    <property type="match status" value="1"/>
</dbReference>
<dbReference type="GO" id="GO:0097367">
    <property type="term" value="F:carbohydrate derivative binding"/>
    <property type="evidence" value="ECO:0007669"/>
    <property type="project" value="InterPro"/>
</dbReference>
<accession>A0A7V2WSX7</accession>
<dbReference type="InterPro" id="IPR046342">
    <property type="entry name" value="CBS_dom_sf"/>
</dbReference>
<feature type="domain" description="CBS" evidence="2">
    <location>
        <begin position="168"/>
        <end position="224"/>
    </location>
</feature>
<name>A0A7V2WSX7_9BACT</name>
<keyword evidence="1" id="KW-0129">CBS domain</keyword>
<dbReference type="PANTHER" id="PTHR42745:SF1">
    <property type="entry name" value="ARABINOSE 5-PHOSPHATE ISOMERASE KDSD"/>
    <property type="match status" value="1"/>
</dbReference>
<dbReference type="SMART" id="SM00116">
    <property type="entry name" value="CBS"/>
    <property type="match status" value="2"/>
</dbReference>
<dbReference type="AlphaFoldDB" id="A0A7V2WSX7"/>
<dbReference type="InterPro" id="IPR046348">
    <property type="entry name" value="SIS_dom_sf"/>
</dbReference>
<reference evidence="3" key="1">
    <citation type="journal article" date="2020" name="mSystems">
        <title>Genome- and Community-Level Interaction Insights into Carbon Utilization and Element Cycling Functions of Hydrothermarchaeota in Hydrothermal Sediment.</title>
        <authorList>
            <person name="Zhou Z."/>
            <person name="Liu Y."/>
            <person name="Xu W."/>
            <person name="Pan J."/>
            <person name="Luo Z.H."/>
            <person name="Li M."/>
        </authorList>
    </citation>
    <scope>NUCLEOTIDE SEQUENCE [LARGE SCALE GENOMIC DNA]</scope>
    <source>
        <strain evidence="3">HyVt-503</strain>
    </source>
</reference>
<dbReference type="SUPFAM" id="SSF54631">
    <property type="entry name" value="CBS-domain pair"/>
    <property type="match status" value="1"/>
</dbReference>